<evidence type="ECO:0000256" key="2">
    <source>
        <dbReference type="SAM" id="MobiDB-lite"/>
    </source>
</evidence>
<dbReference type="VEuPathDB" id="FungiDB:PHYBLDRAFT_142823"/>
<evidence type="ECO:0000259" key="3">
    <source>
        <dbReference type="Pfam" id="PF09073"/>
    </source>
</evidence>
<keyword evidence="5" id="KW-1185">Reference proteome</keyword>
<protein>
    <recommendedName>
        <fullName evidence="3">Bud22 domain-containing protein</fullName>
    </recommendedName>
</protein>
<dbReference type="PANTHER" id="PTHR23325:SF1">
    <property type="entry name" value="SERUM RESPONSE FACTOR-BINDING PROTEIN 1"/>
    <property type="match status" value="1"/>
</dbReference>
<feature type="region of interest" description="Disordered" evidence="2">
    <location>
        <begin position="1"/>
        <end position="27"/>
    </location>
</feature>
<feature type="region of interest" description="Disordered" evidence="2">
    <location>
        <begin position="276"/>
        <end position="472"/>
    </location>
</feature>
<dbReference type="GeneID" id="28991784"/>
<name>A0A162UFH3_PHYB8</name>
<sequence length="472" mass="53442">MPPQKHRIKNNSNSQQPNQKKSSSKENLNWKINYLAVQIGEDSRLKSAKKAATVKLQHQQQWAASQGYPSYNSENNKVTLRHMLDEARGKKLELKLFQAQKELRSALKKSKVVETQKQLKKLRDSRKLVADASKTQESNAETKSDEAQSEEVKSEETKSEETKSEVKPKKGRVVTPELIAKMEKELEIVKNLDVDTLAEKTLRNKLLKHSKLKQSELLVSVVNSYEEYKPPTETPEDPVSVKLTQDIETRVLSNKVAKDELTKLMVEIELIVIGTPSQLKPGKPSSSTATNGKRFAENEHLDSETKKTKKQKSSVSDGSSLFVETLKEDSEDDDDESDDEDKDNKAKSKSKDKKSLKGKDWVDTDFNKYYENEEKKNRPGQRQRRIVWEQMYGKTAKHLAGKRKDNQKGGKPKAGAKPSISAPASKPKDSGFLEDDEMHPSWQAKRLQQEMMSKALSGEGSSNKKIVFDTDD</sequence>
<evidence type="ECO:0000313" key="4">
    <source>
        <dbReference type="EMBL" id="OAD75832.1"/>
    </source>
</evidence>
<dbReference type="GO" id="GO:0005634">
    <property type="term" value="C:nucleus"/>
    <property type="evidence" value="ECO:0007669"/>
    <property type="project" value="TreeGrafter"/>
</dbReference>
<dbReference type="InParanoid" id="A0A162UFH3"/>
<dbReference type="Proteomes" id="UP000077315">
    <property type="component" value="Unassembled WGS sequence"/>
</dbReference>
<feature type="compositionally biased region" description="Basic and acidic residues" evidence="2">
    <location>
        <begin position="353"/>
        <end position="377"/>
    </location>
</feature>
<dbReference type="AlphaFoldDB" id="A0A162UFH3"/>
<dbReference type="GO" id="GO:0030490">
    <property type="term" value="P:maturation of SSU-rRNA"/>
    <property type="evidence" value="ECO:0007669"/>
    <property type="project" value="TreeGrafter"/>
</dbReference>
<dbReference type="STRING" id="763407.A0A162UFH3"/>
<dbReference type="InterPro" id="IPR037393">
    <property type="entry name" value="Bud22/SRFB1"/>
</dbReference>
<dbReference type="PANTHER" id="PTHR23325">
    <property type="entry name" value="SERUM RESPONSE FACTOR-BINDING"/>
    <property type="match status" value="1"/>
</dbReference>
<dbReference type="EMBL" id="KV440976">
    <property type="protein sequence ID" value="OAD75832.1"/>
    <property type="molecule type" value="Genomic_DNA"/>
</dbReference>
<keyword evidence="1" id="KW-0175">Coiled coil</keyword>
<accession>A0A162UFH3</accession>
<evidence type="ECO:0000256" key="1">
    <source>
        <dbReference type="ARBA" id="ARBA00023054"/>
    </source>
</evidence>
<feature type="region of interest" description="Disordered" evidence="2">
    <location>
        <begin position="124"/>
        <end position="169"/>
    </location>
</feature>
<feature type="domain" description="Bud22" evidence="3">
    <location>
        <begin position="364"/>
        <end position="469"/>
    </location>
</feature>
<feature type="compositionally biased region" description="Basic and acidic residues" evidence="2">
    <location>
        <begin position="140"/>
        <end position="168"/>
    </location>
</feature>
<dbReference type="RefSeq" id="XP_018293872.1">
    <property type="nucleotide sequence ID" value="XM_018430878.1"/>
</dbReference>
<gene>
    <name evidence="4" type="ORF">PHYBLDRAFT_142823</name>
</gene>
<proteinExistence type="predicted"/>
<organism evidence="4 5">
    <name type="scientific">Phycomyces blakesleeanus (strain ATCC 8743b / DSM 1359 / FGSC 10004 / NBRC 33097 / NRRL 1555)</name>
    <dbReference type="NCBI Taxonomy" id="763407"/>
    <lineage>
        <taxon>Eukaryota</taxon>
        <taxon>Fungi</taxon>
        <taxon>Fungi incertae sedis</taxon>
        <taxon>Mucoromycota</taxon>
        <taxon>Mucoromycotina</taxon>
        <taxon>Mucoromycetes</taxon>
        <taxon>Mucorales</taxon>
        <taxon>Phycomycetaceae</taxon>
        <taxon>Phycomyces</taxon>
    </lineage>
</organism>
<reference evidence="5" key="1">
    <citation type="submission" date="2015-06" db="EMBL/GenBank/DDBJ databases">
        <title>Expansion of signal transduction pathways in fungi by whole-genome duplication.</title>
        <authorList>
            <consortium name="DOE Joint Genome Institute"/>
            <person name="Corrochano L.M."/>
            <person name="Kuo A."/>
            <person name="Marcet-Houben M."/>
            <person name="Polaino S."/>
            <person name="Salamov A."/>
            <person name="Villalobos J.M."/>
            <person name="Alvarez M.I."/>
            <person name="Avalos J."/>
            <person name="Benito E.P."/>
            <person name="Benoit I."/>
            <person name="Burger G."/>
            <person name="Camino L.P."/>
            <person name="Canovas D."/>
            <person name="Cerda-Olmedo E."/>
            <person name="Cheng J.-F."/>
            <person name="Dominguez A."/>
            <person name="Elias M."/>
            <person name="Eslava A.P."/>
            <person name="Glaser F."/>
            <person name="Grimwood J."/>
            <person name="Gutierrez G."/>
            <person name="Heitman J."/>
            <person name="Henrissat B."/>
            <person name="Iturriaga E.A."/>
            <person name="Lang B.F."/>
            <person name="Lavin J.L."/>
            <person name="Lee S."/>
            <person name="Li W."/>
            <person name="Lindquist E."/>
            <person name="Lopez-Garcia S."/>
            <person name="Luque E.M."/>
            <person name="Marcos A.T."/>
            <person name="Martin J."/>
            <person name="McCluskey K."/>
            <person name="Medina H.R."/>
            <person name="Miralles-Duran A."/>
            <person name="Miyazaki A."/>
            <person name="Munoz-Torres E."/>
            <person name="Oguiza J.A."/>
            <person name="Ohm R."/>
            <person name="Olmedo M."/>
            <person name="Orejas M."/>
            <person name="Ortiz-Castellanos L."/>
            <person name="Pisabarro A.G."/>
            <person name="Rodriguez-Romero J."/>
            <person name="Ruiz-Herrera J."/>
            <person name="Ruiz-Vazquez R."/>
            <person name="Sanz C."/>
            <person name="Schackwitz W."/>
            <person name="Schmutz J."/>
            <person name="Shahriari M."/>
            <person name="Shelest E."/>
            <person name="Silva-Franco F."/>
            <person name="Soanes D."/>
            <person name="Syed K."/>
            <person name="Tagua V.G."/>
            <person name="Talbot N.J."/>
            <person name="Thon M."/>
            <person name="De vries R.P."/>
            <person name="Wiebenga A."/>
            <person name="Yadav J.S."/>
            <person name="Braun E.L."/>
            <person name="Baker S."/>
            <person name="Garre V."/>
            <person name="Horwitz B."/>
            <person name="Torres-Martinez S."/>
            <person name="Idnurm A."/>
            <person name="Herrera-Estrella A."/>
            <person name="Gabaldon T."/>
            <person name="Grigoriev I.V."/>
        </authorList>
    </citation>
    <scope>NUCLEOTIDE SEQUENCE [LARGE SCALE GENOMIC DNA]</scope>
    <source>
        <strain evidence="5">NRRL 1555(-)</strain>
    </source>
</reference>
<feature type="compositionally biased region" description="Acidic residues" evidence="2">
    <location>
        <begin position="329"/>
        <end position="341"/>
    </location>
</feature>
<feature type="domain" description="Bud22" evidence="3">
    <location>
        <begin position="98"/>
        <end position="356"/>
    </location>
</feature>
<dbReference type="GO" id="GO:0030686">
    <property type="term" value="C:90S preribosome"/>
    <property type="evidence" value="ECO:0007669"/>
    <property type="project" value="TreeGrafter"/>
</dbReference>
<dbReference type="OrthoDB" id="3364872at2759"/>
<dbReference type="Pfam" id="PF09073">
    <property type="entry name" value="BUD22"/>
    <property type="match status" value="2"/>
</dbReference>
<feature type="compositionally biased region" description="Basic and acidic residues" evidence="2">
    <location>
        <begin position="294"/>
        <end position="306"/>
    </location>
</feature>
<feature type="compositionally biased region" description="Low complexity" evidence="2">
    <location>
        <begin position="10"/>
        <end position="21"/>
    </location>
</feature>
<evidence type="ECO:0000313" key="5">
    <source>
        <dbReference type="Proteomes" id="UP000077315"/>
    </source>
</evidence>
<dbReference type="InterPro" id="IPR015158">
    <property type="entry name" value="Bud22_dom"/>
</dbReference>